<protein>
    <submittedName>
        <fullName evidence="1">Uncharacterized protein</fullName>
    </submittedName>
</protein>
<dbReference type="InterPro" id="IPR043779">
    <property type="entry name" value="DUF5721"/>
</dbReference>
<reference evidence="1 2" key="1">
    <citation type="submission" date="2018-05" db="EMBL/GenBank/DDBJ databases">
        <title>The Hungate 1000. A catalogue of reference genomes from the rumen microbiome.</title>
        <authorList>
            <person name="Kelly W."/>
        </authorList>
    </citation>
    <scope>NUCLEOTIDE SEQUENCE [LARGE SCALE GENOMIC DNA]</scope>
    <source>
        <strain evidence="1 2">NLAE-zl-C242</strain>
    </source>
</reference>
<evidence type="ECO:0000313" key="2">
    <source>
        <dbReference type="Proteomes" id="UP000245845"/>
    </source>
</evidence>
<comment type="caution">
    <text evidence="1">The sequence shown here is derived from an EMBL/GenBank/DDBJ whole genome shotgun (WGS) entry which is preliminary data.</text>
</comment>
<organism evidence="1 2">
    <name type="scientific">Faecalicatena orotica</name>
    <dbReference type="NCBI Taxonomy" id="1544"/>
    <lineage>
        <taxon>Bacteria</taxon>
        <taxon>Bacillati</taxon>
        <taxon>Bacillota</taxon>
        <taxon>Clostridia</taxon>
        <taxon>Lachnospirales</taxon>
        <taxon>Lachnospiraceae</taxon>
        <taxon>Faecalicatena</taxon>
    </lineage>
</organism>
<dbReference type="Proteomes" id="UP000245845">
    <property type="component" value="Unassembled WGS sequence"/>
</dbReference>
<dbReference type="RefSeq" id="WP_109731004.1">
    <property type="nucleotide sequence ID" value="NZ_BAAACK010000018.1"/>
</dbReference>
<dbReference type="OrthoDB" id="9787986at2"/>
<keyword evidence="2" id="KW-1185">Reference proteome</keyword>
<dbReference type="Pfam" id="PF18988">
    <property type="entry name" value="DUF5721"/>
    <property type="match status" value="1"/>
</dbReference>
<dbReference type="EMBL" id="QGDL01000005">
    <property type="protein sequence ID" value="PWJ29871.1"/>
    <property type="molecule type" value="Genomic_DNA"/>
</dbReference>
<accession>A0A2Y9BD72</accession>
<name>A0A2Y9BD72_9FIRM</name>
<gene>
    <name evidence="1" type="ORF">A8806_105174</name>
</gene>
<sequence length="162" mass="18849">MISLHLTSVKDFMSHLLLSETFDSFLFIEGEIVTFNTFTIDGFIQKPFFPEEEDLPEYSSWKSLRDYCFSLIKGKKTPLSFKFIFSLSPKNIARLIEQNNLDFHPGQVQGLYMNIRYDGTMLQCITGTSLKSFSMDKSLEHAWDNMVQRYLAQKQIPFESLS</sequence>
<evidence type="ECO:0000313" key="1">
    <source>
        <dbReference type="EMBL" id="PWJ29871.1"/>
    </source>
</evidence>
<dbReference type="AlphaFoldDB" id="A0A2Y9BD72"/>
<proteinExistence type="predicted"/>